<feature type="transmembrane region" description="Helical" evidence="1">
    <location>
        <begin position="103"/>
        <end position="122"/>
    </location>
</feature>
<keyword evidence="1" id="KW-0472">Membrane</keyword>
<feature type="transmembrane region" description="Helical" evidence="1">
    <location>
        <begin position="209"/>
        <end position="232"/>
    </location>
</feature>
<dbReference type="AlphaFoldDB" id="A0A381YPC9"/>
<feature type="transmembrane region" description="Helical" evidence="1">
    <location>
        <begin position="20"/>
        <end position="38"/>
    </location>
</feature>
<reference evidence="2" key="1">
    <citation type="submission" date="2018-05" db="EMBL/GenBank/DDBJ databases">
        <authorList>
            <person name="Lanie J.A."/>
            <person name="Ng W.-L."/>
            <person name="Kazmierczak K.M."/>
            <person name="Andrzejewski T.M."/>
            <person name="Davidsen T.M."/>
            <person name="Wayne K.J."/>
            <person name="Tettelin H."/>
            <person name="Glass J.I."/>
            <person name="Rusch D."/>
            <person name="Podicherti R."/>
            <person name="Tsui H.-C.T."/>
            <person name="Winkler M.E."/>
        </authorList>
    </citation>
    <scope>NUCLEOTIDE SEQUENCE</scope>
</reference>
<accession>A0A381YPC9</accession>
<sequence length="238" mass="26802">MNESALPSDFSETLRLFDTPHLAALGLSLLAIVCVPLIGRCLSVTNRRRAVWALIVFAVAQEIVDYGNRASFRELNLIQDLPLHLCNYALVIAAIGMVTRNRFCFEFAYFTGTTAVMQALLTPNLDDLKNLTEYVVYFVHHALIIQFALWNVVVDGMLTSRGAVARTLLLIVAMMLPIGLVNWLADANYMYLCARPAVDNPLLFGDWPWYIANVMLIGWVLMLVAVLPMLWLRRQKAK</sequence>
<evidence type="ECO:0008006" key="3">
    <source>
        <dbReference type="Google" id="ProtNLM"/>
    </source>
</evidence>
<feature type="transmembrane region" description="Helical" evidence="1">
    <location>
        <begin position="134"/>
        <end position="153"/>
    </location>
</feature>
<feature type="transmembrane region" description="Helical" evidence="1">
    <location>
        <begin position="165"/>
        <end position="185"/>
    </location>
</feature>
<gene>
    <name evidence="2" type="ORF">METZ01_LOCUS131658</name>
</gene>
<dbReference type="EMBL" id="UINC01018704">
    <property type="protein sequence ID" value="SVA78804.1"/>
    <property type="molecule type" value="Genomic_DNA"/>
</dbReference>
<keyword evidence="1" id="KW-1133">Transmembrane helix</keyword>
<dbReference type="NCBIfam" id="TIGR02206">
    <property type="entry name" value="intg_mem_TP0381"/>
    <property type="match status" value="1"/>
</dbReference>
<evidence type="ECO:0000256" key="1">
    <source>
        <dbReference type="SAM" id="Phobius"/>
    </source>
</evidence>
<protein>
    <recommendedName>
        <fullName evidence="3">TIGR02206 family membrane protein</fullName>
    </recommendedName>
</protein>
<name>A0A381YPC9_9ZZZZ</name>
<keyword evidence="1" id="KW-0812">Transmembrane</keyword>
<organism evidence="2">
    <name type="scientific">marine metagenome</name>
    <dbReference type="NCBI Taxonomy" id="408172"/>
    <lineage>
        <taxon>unclassified sequences</taxon>
        <taxon>metagenomes</taxon>
        <taxon>ecological metagenomes</taxon>
    </lineage>
</organism>
<evidence type="ECO:0000313" key="2">
    <source>
        <dbReference type="EMBL" id="SVA78804.1"/>
    </source>
</evidence>
<dbReference type="InterPro" id="IPR011737">
    <property type="entry name" value="CHP02206_TP0381"/>
</dbReference>
<proteinExistence type="predicted"/>
<dbReference type="Pfam" id="PF14808">
    <property type="entry name" value="TMEM164"/>
    <property type="match status" value="1"/>
</dbReference>